<reference evidence="1 2" key="1">
    <citation type="submission" date="2019-03" db="EMBL/GenBank/DDBJ databases">
        <title>Genomic Encyclopedia of Type Strains, Phase IV (KMG-IV): sequencing the most valuable type-strain genomes for metagenomic binning, comparative biology and taxonomic classification.</title>
        <authorList>
            <person name="Goeker M."/>
        </authorList>
    </citation>
    <scope>NUCLEOTIDE SEQUENCE [LARGE SCALE GENOMIC DNA]</scope>
    <source>
        <strain evidence="1 2">DSM 12121</strain>
    </source>
</reference>
<evidence type="ECO:0000313" key="2">
    <source>
        <dbReference type="Proteomes" id="UP000295129"/>
    </source>
</evidence>
<protein>
    <submittedName>
        <fullName evidence="1">Beta-1,4-mannosyltransferase</fullName>
    </submittedName>
</protein>
<dbReference type="EMBL" id="SNVV01000035">
    <property type="protein sequence ID" value="TDN44156.1"/>
    <property type="molecule type" value="Genomic_DNA"/>
</dbReference>
<gene>
    <name evidence="1" type="ORF">C7389_1359</name>
</gene>
<keyword evidence="1" id="KW-0328">Glycosyltransferase</keyword>
<keyword evidence="2" id="KW-1185">Reference proteome</keyword>
<keyword evidence="1" id="KW-0808">Transferase</keyword>
<dbReference type="AlphaFoldDB" id="A0A4R6DHF3"/>
<dbReference type="OrthoDB" id="9790710at2"/>
<dbReference type="Gene3D" id="3.40.50.2000">
    <property type="entry name" value="Glycogen Phosphorylase B"/>
    <property type="match status" value="2"/>
</dbReference>
<sequence>MAVSKAVATGQQPQIRVLQSLFRQTENDNPYVKQVVAAVSPHAEVAFFSWRTALFGRYDVFHVHWPEFLLRAEGRSRAVRYALFLALLARTTVLRRPVVRTLHNLAPHESAGAAERFLLRLLDSRTQMWIRINAVTEPRAPQTVTILHGHYRDWFADKAVPASVPGRLLYFGLIRPYKGVETLLECFRGLPAGDKDFSLRLVGNPSTAELRGEIEAAGALDPRVTSLLAYVDDVTLAKEIGEAELVVLPFRQMHNSGSLLLALSLNRPVLVPRNEANEALAAEVGPGWVYMYDGELEPAKLEAALTQLRSDVRAPMPDFSRREWADAGDQHYRAYLSAILGRPLEAQ</sequence>
<dbReference type="Proteomes" id="UP000295129">
    <property type="component" value="Unassembled WGS sequence"/>
</dbReference>
<evidence type="ECO:0000313" key="1">
    <source>
        <dbReference type="EMBL" id="TDN44156.1"/>
    </source>
</evidence>
<dbReference type="GO" id="GO:0016757">
    <property type="term" value="F:glycosyltransferase activity"/>
    <property type="evidence" value="ECO:0007669"/>
    <property type="project" value="UniProtKB-KW"/>
</dbReference>
<dbReference type="RefSeq" id="WP_133595080.1">
    <property type="nucleotide sequence ID" value="NZ_SNVV01000035.1"/>
</dbReference>
<organism evidence="1 2">
    <name type="scientific">Azoarcus indigens</name>
    <dbReference type="NCBI Taxonomy" id="29545"/>
    <lineage>
        <taxon>Bacteria</taxon>
        <taxon>Pseudomonadati</taxon>
        <taxon>Pseudomonadota</taxon>
        <taxon>Betaproteobacteria</taxon>
        <taxon>Rhodocyclales</taxon>
        <taxon>Zoogloeaceae</taxon>
        <taxon>Azoarcus</taxon>
    </lineage>
</organism>
<proteinExistence type="predicted"/>
<name>A0A4R6DHF3_9RHOO</name>
<comment type="caution">
    <text evidence="1">The sequence shown here is derived from an EMBL/GenBank/DDBJ whole genome shotgun (WGS) entry which is preliminary data.</text>
</comment>
<dbReference type="SUPFAM" id="SSF53756">
    <property type="entry name" value="UDP-Glycosyltransferase/glycogen phosphorylase"/>
    <property type="match status" value="1"/>
</dbReference>
<dbReference type="Pfam" id="PF13692">
    <property type="entry name" value="Glyco_trans_1_4"/>
    <property type="match status" value="1"/>
</dbReference>
<accession>A0A4R6DHF3</accession>